<dbReference type="InterPro" id="IPR022646">
    <property type="entry name" value="SecD/SecF_CS"/>
</dbReference>
<evidence type="ECO:0000256" key="9">
    <source>
        <dbReference type="HAMAP-Rule" id="MF_01464"/>
    </source>
</evidence>
<name>A0ABS7AMS0_9CLOT</name>
<dbReference type="NCBIfam" id="TIGR00966">
    <property type="entry name" value="transloc_SecF"/>
    <property type="match status" value="1"/>
</dbReference>
<dbReference type="InterPro" id="IPR055344">
    <property type="entry name" value="SecD_SecF_C_bact"/>
</dbReference>
<evidence type="ECO:0000256" key="4">
    <source>
        <dbReference type="ARBA" id="ARBA00022692"/>
    </source>
</evidence>
<dbReference type="Gene3D" id="1.20.1640.10">
    <property type="entry name" value="Multidrug efflux transporter AcrB transmembrane domain"/>
    <property type="match status" value="1"/>
</dbReference>
<keyword evidence="6 9" id="KW-1133">Transmembrane helix</keyword>
<dbReference type="EMBL" id="JAHXPT010000004">
    <property type="protein sequence ID" value="MBW6409947.1"/>
    <property type="molecule type" value="Genomic_DNA"/>
</dbReference>
<feature type="transmembrane region" description="Helical" evidence="9">
    <location>
        <begin position="251"/>
        <end position="277"/>
    </location>
</feature>
<gene>
    <name evidence="9 11" type="primary">secF</name>
    <name evidence="11" type="ORF">KYD98_07560</name>
</gene>
<proteinExistence type="inferred from homology"/>
<evidence type="ECO:0000256" key="5">
    <source>
        <dbReference type="ARBA" id="ARBA00022927"/>
    </source>
</evidence>
<dbReference type="InterPro" id="IPR022645">
    <property type="entry name" value="SecD/SecF_bac"/>
</dbReference>
<dbReference type="PANTHER" id="PTHR30081">
    <property type="entry name" value="PROTEIN-EXPORT MEMBRANE PROTEIN SEC"/>
    <property type="match status" value="1"/>
</dbReference>
<dbReference type="PANTHER" id="PTHR30081:SF8">
    <property type="entry name" value="PROTEIN TRANSLOCASE SUBUNIT SECF"/>
    <property type="match status" value="1"/>
</dbReference>
<comment type="subunit">
    <text evidence="9">Forms a complex with SecD. Part of the essential Sec protein translocation apparatus which comprises SecA, SecYEG and auxiliary proteins SecDF. Other proteins may also be involved.</text>
</comment>
<feature type="transmembrane region" description="Helical" evidence="9">
    <location>
        <begin position="12"/>
        <end position="31"/>
    </location>
</feature>
<dbReference type="InterPro" id="IPR022813">
    <property type="entry name" value="SecD/SecF_arch_bac"/>
</dbReference>
<evidence type="ECO:0000256" key="1">
    <source>
        <dbReference type="ARBA" id="ARBA00004651"/>
    </source>
</evidence>
<comment type="caution">
    <text evidence="11">The sequence shown here is derived from an EMBL/GenBank/DDBJ whole genome shotgun (WGS) entry which is preliminary data.</text>
</comment>
<feature type="transmembrane region" description="Helical" evidence="9">
    <location>
        <begin position="228"/>
        <end position="245"/>
    </location>
</feature>
<keyword evidence="8 9" id="KW-0472">Membrane</keyword>
<dbReference type="InterPro" id="IPR048634">
    <property type="entry name" value="SecD_SecF_C"/>
</dbReference>
<dbReference type="Pfam" id="PF07549">
    <property type="entry name" value="Sec_GG"/>
    <property type="match status" value="1"/>
</dbReference>
<dbReference type="Proteomes" id="UP001519921">
    <property type="component" value="Unassembled WGS sequence"/>
</dbReference>
<keyword evidence="2 9" id="KW-0813">Transport</keyword>
<feature type="domain" description="Protein export membrane protein SecD/SecF C-terminal" evidence="10">
    <location>
        <begin position="104"/>
        <end position="279"/>
    </location>
</feature>
<evidence type="ECO:0000256" key="6">
    <source>
        <dbReference type="ARBA" id="ARBA00022989"/>
    </source>
</evidence>
<dbReference type="HAMAP" id="MF_01464_B">
    <property type="entry name" value="SecF_B"/>
    <property type="match status" value="1"/>
</dbReference>
<comment type="subcellular location">
    <subcellularLocation>
        <location evidence="1 9">Cell membrane</location>
        <topology evidence="1 9">Multi-pass membrane protein</topology>
    </subcellularLocation>
</comment>
<organism evidence="11 12">
    <name type="scientific">Clostridium weizhouense</name>
    <dbReference type="NCBI Taxonomy" id="2859781"/>
    <lineage>
        <taxon>Bacteria</taxon>
        <taxon>Bacillati</taxon>
        <taxon>Bacillota</taxon>
        <taxon>Clostridia</taxon>
        <taxon>Eubacteriales</taxon>
        <taxon>Clostridiaceae</taxon>
        <taxon>Clostridium</taxon>
    </lineage>
</organism>
<evidence type="ECO:0000259" key="10">
    <source>
        <dbReference type="Pfam" id="PF02355"/>
    </source>
</evidence>
<comment type="function">
    <text evidence="9">Part of the Sec protein translocase complex. Interacts with the SecYEG preprotein conducting channel. SecDF uses the proton motive force (PMF) to complete protein translocation after the ATP-dependent function of SecA.</text>
</comment>
<feature type="transmembrane region" description="Helical" evidence="9">
    <location>
        <begin position="149"/>
        <end position="170"/>
    </location>
</feature>
<keyword evidence="3 9" id="KW-1003">Cell membrane</keyword>
<evidence type="ECO:0000256" key="7">
    <source>
        <dbReference type="ARBA" id="ARBA00023010"/>
    </source>
</evidence>
<dbReference type="PRINTS" id="PR01755">
    <property type="entry name" value="SECFTRNLCASE"/>
</dbReference>
<evidence type="ECO:0000313" key="12">
    <source>
        <dbReference type="Proteomes" id="UP001519921"/>
    </source>
</evidence>
<dbReference type="InterPro" id="IPR005665">
    <property type="entry name" value="SecF_bac"/>
</dbReference>
<keyword evidence="5 9" id="KW-0653">Protein transport</keyword>
<evidence type="ECO:0000256" key="2">
    <source>
        <dbReference type="ARBA" id="ARBA00022448"/>
    </source>
</evidence>
<reference evidence="11 12" key="1">
    <citation type="submission" date="2021-07" db="EMBL/GenBank/DDBJ databases">
        <title>Clostridium weizhouense sp. nov., an anaerobic bacterium isolated from activated sludge of Petroleum wastewater.</title>
        <authorList>
            <person name="Li Q."/>
        </authorList>
    </citation>
    <scope>NUCLEOTIDE SEQUENCE [LARGE SCALE GENOMIC DNA]</scope>
    <source>
        <strain evidence="11 12">YB-6</strain>
    </source>
</reference>
<sequence>MLKIIEKSKIWLSISLIIILIGLGFLFTRGLNFGIDFKGGTQLTIQLKEGIDKQEVDDIIKGYAPDAVANMVDNNQYEVKSGDLDTEKVASIMNELKSKYELDNNALISQDEIGAAIGKELTKNSLIAVLMSFIAMLIYIAIRFEINFGIAALIATIHDVLITISVYAIFNISVNTPFIAAVLTIIGYSINDTIVIFDRIRENFKNMRRSNPIEIANTSLTETMSRSINTSLTTLFTIIAVNIFVPTVREFTIPLIIGIVAGAYSSIFVASPVWVYLKSKKNGKNKITNKNKSLQNA</sequence>
<keyword evidence="4 9" id="KW-0812">Transmembrane</keyword>
<evidence type="ECO:0000256" key="3">
    <source>
        <dbReference type="ARBA" id="ARBA00022475"/>
    </source>
</evidence>
<feature type="transmembrane region" description="Helical" evidence="9">
    <location>
        <begin position="176"/>
        <end position="197"/>
    </location>
</feature>
<dbReference type="NCBIfam" id="TIGR00916">
    <property type="entry name" value="2A0604s01"/>
    <property type="match status" value="1"/>
</dbReference>
<protein>
    <recommendedName>
        <fullName evidence="9">Protein-export membrane protein SecF</fullName>
    </recommendedName>
</protein>
<keyword evidence="7 9" id="KW-0811">Translocation</keyword>
<evidence type="ECO:0000256" key="8">
    <source>
        <dbReference type="ARBA" id="ARBA00023136"/>
    </source>
</evidence>
<feature type="transmembrane region" description="Helical" evidence="9">
    <location>
        <begin position="125"/>
        <end position="142"/>
    </location>
</feature>
<accession>A0ABS7AMS0</accession>
<dbReference type="RefSeq" id="WP_219779003.1">
    <property type="nucleotide sequence ID" value="NZ_JAHXPT010000004.1"/>
</dbReference>
<comment type="similarity">
    <text evidence="9">Belongs to the SecD/SecF family. SecF subfamily.</text>
</comment>
<keyword evidence="12" id="KW-1185">Reference proteome</keyword>
<evidence type="ECO:0000313" key="11">
    <source>
        <dbReference type="EMBL" id="MBW6409947.1"/>
    </source>
</evidence>
<dbReference type="Pfam" id="PF02355">
    <property type="entry name" value="SecD_SecF_C"/>
    <property type="match status" value="1"/>
</dbReference>
<dbReference type="SUPFAM" id="SSF82866">
    <property type="entry name" value="Multidrug efflux transporter AcrB transmembrane domain"/>
    <property type="match status" value="1"/>
</dbReference>